<dbReference type="AlphaFoldDB" id="A0A2Z4FJL0"/>
<dbReference type="Proteomes" id="UP000249799">
    <property type="component" value="Chromosome"/>
</dbReference>
<protein>
    <submittedName>
        <fullName evidence="1">Uncharacterized protein</fullName>
    </submittedName>
</protein>
<accession>A0A2Z4FJL0</accession>
<gene>
    <name evidence="1" type="ORF">DN745_07130</name>
</gene>
<evidence type="ECO:0000313" key="1">
    <source>
        <dbReference type="EMBL" id="AWV89119.1"/>
    </source>
</evidence>
<dbReference type="OrthoDB" id="9991692at2"/>
<sequence>MKTRLAMPSLILALVLIPGFGFGCSTGSDAQISARDYARPQKTISAARALGAESMPTAKLYLSYARDGVAQANKAIQAGNNPAAKLALARAQADANLALTMSKQQKMAMQVRDINQEIRQLDEQLKN</sequence>
<reference evidence="1 2" key="1">
    <citation type="submission" date="2018-06" db="EMBL/GenBank/DDBJ databases">
        <title>Lujinxingia sediminis gen. nov. sp. nov., a new facultative anaerobic member of the class Deltaproteobacteria, and proposal of Lujinxingaceae fam. nov.</title>
        <authorList>
            <person name="Guo L.-Y."/>
            <person name="Li C.-M."/>
            <person name="Wang S."/>
            <person name="Du Z.-J."/>
        </authorList>
    </citation>
    <scope>NUCLEOTIDE SEQUENCE [LARGE SCALE GENOMIC DNA]</scope>
    <source>
        <strain evidence="1 2">FA350</strain>
    </source>
</reference>
<organism evidence="1 2">
    <name type="scientific">Bradymonas sediminis</name>
    <dbReference type="NCBI Taxonomy" id="1548548"/>
    <lineage>
        <taxon>Bacteria</taxon>
        <taxon>Deltaproteobacteria</taxon>
        <taxon>Bradymonadales</taxon>
        <taxon>Bradymonadaceae</taxon>
        <taxon>Bradymonas</taxon>
    </lineage>
</organism>
<dbReference type="EMBL" id="CP030032">
    <property type="protein sequence ID" value="AWV89119.1"/>
    <property type="molecule type" value="Genomic_DNA"/>
</dbReference>
<dbReference type="PROSITE" id="PS51257">
    <property type="entry name" value="PROKAR_LIPOPROTEIN"/>
    <property type="match status" value="1"/>
</dbReference>
<proteinExistence type="predicted"/>
<evidence type="ECO:0000313" key="2">
    <source>
        <dbReference type="Proteomes" id="UP000249799"/>
    </source>
</evidence>
<dbReference type="KEGG" id="bsed:DN745_07130"/>
<keyword evidence="2" id="KW-1185">Reference proteome</keyword>
<dbReference type="Gene3D" id="1.20.1270.390">
    <property type="match status" value="1"/>
</dbReference>
<name>A0A2Z4FJL0_9DELT</name>
<dbReference type="RefSeq" id="WP_111333367.1">
    <property type="nucleotide sequence ID" value="NZ_CP030032.1"/>
</dbReference>